<evidence type="ECO:0000256" key="1">
    <source>
        <dbReference type="SAM" id="Phobius"/>
    </source>
</evidence>
<keyword evidence="1" id="KW-0472">Membrane</keyword>
<evidence type="ECO:0000313" key="2">
    <source>
        <dbReference type="EMBL" id="MCI36654.1"/>
    </source>
</evidence>
<accession>A0A392RKS4</accession>
<comment type="caution">
    <text evidence="2">The sequence shown here is derived from an EMBL/GenBank/DDBJ whole genome shotgun (WGS) entry which is preliminary data.</text>
</comment>
<feature type="transmembrane region" description="Helical" evidence="1">
    <location>
        <begin position="48"/>
        <end position="69"/>
    </location>
</feature>
<keyword evidence="3" id="KW-1185">Reference proteome</keyword>
<evidence type="ECO:0000313" key="3">
    <source>
        <dbReference type="Proteomes" id="UP000265520"/>
    </source>
</evidence>
<reference evidence="2 3" key="1">
    <citation type="journal article" date="2018" name="Front. Plant Sci.">
        <title>Red Clover (Trifolium pratense) and Zigzag Clover (T. medium) - A Picture of Genomic Similarities and Differences.</title>
        <authorList>
            <person name="Dluhosova J."/>
            <person name="Istvanek J."/>
            <person name="Nedelnik J."/>
            <person name="Repkova J."/>
        </authorList>
    </citation>
    <scope>NUCLEOTIDE SEQUENCE [LARGE SCALE GENOMIC DNA]</scope>
    <source>
        <strain evidence="3">cv. 10/8</strain>
        <tissue evidence="2">Leaf</tissue>
    </source>
</reference>
<dbReference type="Proteomes" id="UP000265520">
    <property type="component" value="Unassembled WGS sequence"/>
</dbReference>
<proteinExistence type="predicted"/>
<dbReference type="EMBL" id="LXQA010236062">
    <property type="protein sequence ID" value="MCI36654.1"/>
    <property type="molecule type" value="Genomic_DNA"/>
</dbReference>
<keyword evidence="1" id="KW-1133">Transmembrane helix</keyword>
<feature type="non-terminal residue" evidence="2">
    <location>
        <position position="1"/>
    </location>
</feature>
<name>A0A392RKS4_9FABA</name>
<dbReference type="AlphaFoldDB" id="A0A392RKS4"/>
<protein>
    <submittedName>
        <fullName evidence="2">Uncharacterized protein</fullName>
    </submittedName>
</protein>
<keyword evidence="1" id="KW-0812">Transmembrane</keyword>
<sequence length="82" mass="8926">LTREKIAFCTSSAGFCMLRSLVLRVAQLRVVCMPVSCDLRDAQGVVYAARSLCLFFLSVLLVTALRAGLCCAARRPLRCGLT</sequence>
<organism evidence="2 3">
    <name type="scientific">Trifolium medium</name>
    <dbReference type="NCBI Taxonomy" id="97028"/>
    <lineage>
        <taxon>Eukaryota</taxon>
        <taxon>Viridiplantae</taxon>
        <taxon>Streptophyta</taxon>
        <taxon>Embryophyta</taxon>
        <taxon>Tracheophyta</taxon>
        <taxon>Spermatophyta</taxon>
        <taxon>Magnoliopsida</taxon>
        <taxon>eudicotyledons</taxon>
        <taxon>Gunneridae</taxon>
        <taxon>Pentapetalae</taxon>
        <taxon>rosids</taxon>
        <taxon>fabids</taxon>
        <taxon>Fabales</taxon>
        <taxon>Fabaceae</taxon>
        <taxon>Papilionoideae</taxon>
        <taxon>50 kb inversion clade</taxon>
        <taxon>NPAAA clade</taxon>
        <taxon>Hologalegina</taxon>
        <taxon>IRL clade</taxon>
        <taxon>Trifolieae</taxon>
        <taxon>Trifolium</taxon>
    </lineage>
</organism>